<dbReference type="SUPFAM" id="SSF48452">
    <property type="entry name" value="TPR-like"/>
    <property type="match status" value="1"/>
</dbReference>
<dbReference type="Pfam" id="PF01535">
    <property type="entry name" value="PPR"/>
    <property type="match status" value="2"/>
</dbReference>
<name>A0AAP0R1T2_LIQFO</name>
<dbReference type="InterPro" id="IPR046848">
    <property type="entry name" value="E_motif"/>
</dbReference>
<keyword evidence="1" id="KW-0677">Repeat</keyword>
<dbReference type="GO" id="GO:0003723">
    <property type="term" value="F:RNA binding"/>
    <property type="evidence" value="ECO:0007669"/>
    <property type="project" value="InterPro"/>
</dbReference>
<feature type="repeat" description="PPR" evidence="2">
    <location>
        <begin position="411"/>
        <end position="441"/>
    </location>
</feature>
<dbReference type="AlphaFoldDB" id="A0AAP0R1T2"/>
<comment type="caution">
    <text evidence="3">The sequence shown here is derived from an EMBL/GenBank/DDBJ whole genome shotgun (WGS) entry which is preliminary data.</text>
</comment>
<dbReference type="InterPro" id="IPR046960">
    <property type="entry name" value="PPR_At4g14850-like_plant"/>
</dbReference>
<dbReference type="GO" id="GO:0009451">
    <property type="term" value="P:RNA modification"/>
    <property type="evidence" value="ECO:0007669"/>
    <property type="project" value="InterPro"/>
</dbReference>
<feature type="repeat" description="PPR" evidence="2">
    <location>
        <begin position="340"/>
        <end position="375"/>
    </location>
</feature>
<dbReference type="InterPro" id="IPR011990">
    <property type="entry name" value="TPR-like_helical_dom_sf"/>
</dbReference>
<dbReference type="PANTHER" id="PTHR47926">
    <property type="entry name" value="PENTATRICOPEPTIDE REPEAT-CONTAINING PROTEIN"/>
    <property type="match status" value="1"/>
</dbReference>
<sequence>MLCHHLGLNGPGLHVHKTLSCPTFSSVGVHNPYSRWLDSGECVLAFETKQGEFAATKKRCRVGRPQVHNIASLASYRLLPWSAFWLQCLWRSNEKMKNGRLSTIKPLIISSTHNHKPMPPPNQTFVPENDYISHPAATSHSSALQHYINSEFPQHGQKIHSHILKLGLRPNTNICIKLLILHLKSCCLRYARQMFDEMHQRTVSAYNYMISGYIKHGKVEESLSLVRRMAFSGEKPDGYTFSMILKASTCGSSALSLSCSGIGKQVHAQILKSDVEPDDVLSTVLVDSYVKSGKVGYARTVFDLMLEKNVICSTSMISGYMNQGIVEDAEYIFNKTVEKDVVVFNAMIEGYSKSIETARRSLEVYIDMQRLNFRPTISTFASVIGACSLLTAFEIGQQVQSQLVKTEFFTDIKMGSALVDMYSKCGRIEDARRVFDHMPKKNIFSWTSMIDGYGKNGNPNEAIALFSRMQREYHIQPNYVTFLSALSACGHAGLVAEGLEIFESMEREYSMKPKMEHYACMVDLLGRAGSLRQAWEFVLAIPEKPNSDVWAALLSSCRLHGDVEMASIAANEVFELNANGRPGAYVALSNTLAAAGKWDNVSELRELMKARRISKDTGFSWVGTDGG</sequence>
<proteinExistence type="predicted"/>
<dbReference type="InterPro" id="IPR002885">
    <property type="entry name" value="PPR_rpt"/>
</dbReference>
<evidence type="ECO:0000313" key="3">
    <source>
        <dbReference type="EMBL" id="KAK9265619.1"/>
    </source>
</evidence>
<dbReference type="FunFam" id="1.25.40.10:FF:001093">
    <property type="entry name" value="Pentatricopeptide repeat-containing protein At2g34400"/>
    <property type="match status" value="1"/>
</dbReference>
<evidence type="ECO:0008006" key="5">
    <source>
        <dbReference type="Google" id="ProtNLM"/>
    </source>
</evidence>
<dbReference type="PANTHER" id="PTHR47926:SF535">
    <property type="entry name" value="PENTACOTRIPEPTIDE-REPEAT REGION OF PRORP DOMAIN-CONTAINING PROTEIN"/>
    <property type="match status" value="1"/>
</dbReference>
<protein>
    <recommendedName>
        <fullName evidence="5">Pentatricopeptide repeat-containing protein</fullName>
    </recommendedName>
</protein>
<dbReference type="Proteomes" id="UP001415857">
    <property type="component" value="Unassembled WGS sequence"/>
</dbReference>
<accession>A0AAP0R1T2</accession>
<dbReference type="Gene3D" id="1.25.40.10">
    <property type="entry name" value="Tetratricopeptide repeat domain"/>
    <property type="match status" value="4"/>
</dbReference>
<evidence type="ECO:0000256" key="1">
    <source>
        <dbReference type="ARBA" id="ARBA00022737"/>
    </source>
</evidence>
<organism evidence="3 4">
    <name type="scientific">Liquidambar formosana</name>
    <name type="common">Formosan gum</name>
    <dbReference type="NCBI Taxonomy" id="63359"/>
    <lineage>
        <taxon>Eukaryota</taxon>
        <taxon>Viridiplantae</taxon>
        <taxon>Streptophyta</taxon>
        <taxon>Embryophyta</taxon>
        <taxon>Tracheophyta</taxon>
        <taxon>Spermatophyta</taxon>
        <taxon>Magnoliopsida</taxon>
        <taxon>eudicotyledons</taxon>
        <taxon>Gunneridae</taxon>
        <taxon>Pentapetalae</taxon>
        <taxon>Saxifragales</taxon>
        <taxon>Altingiaceae</taxon>
        <taxon>Liquidambar</taxon>
    </lineage>
</organism>
<evidence type="ECO:0000313" key="4">
    <source>
        <dbReference type="Proteomes" id="UP001415857"/>
    </source>
</evidence>
<dbReference type="Pfam" id="PF20431">
    <property type="entry name" value="E_motif"/>
    <property type="match status" value="1"/>
</dbReference>
<reference evidence="3 4" key="1">
    <citation type="journal article" date="2024" name="Plant J.">
        <title>Genome sequences and population genomics reveal climatic adaptation and genomic divergence between two closely related sweetgum species.</title>
        <authorList>
            <person name="Xu W.Q."/>
            <person name="Ren C.Q."/>
            <person name="Zhang X.Y."/>
            <person name="Comes H.P."/>
            <person name="Liu X.H."/>
            <person name="Li Y.G."/>
            <person name="Kettle C.J."/>
            <person name="Jalonen R."/>
            <person name="Gaisberger H."/>
            <person name="Ma Y.Z."/>
            <person name="Qiu Y.X."/>
        </authorList>
    </citation>
    <scope>NUCLEOTIDE SEQUENCE [LARGE SCALE GENOMIC DNA]</scope>
    <source>
        <strain evidence="3">Hangzhou</strain>
    </source>
</reference>
<dbReference type="Pfam" id="PF13041">
    <property type="entry name" value="PPR_2"/>
    <property type="match status" value="2"/>
</dbReference>
<feature type="repeat" description="PPR" evidence="2">
    <location>
        <begin position="202"/>
        <end position="236"/>
    </location>
</feature>
<gene>
    <name evidence="3" type="ORF">L1049_021503</name>
</gene>
<dbReference type="NCBIfam" id="TIGR00756">
    <property type="entry name" value="PPR"/>
    <property type="match status" value="4"/>
</dbReference>
<keyword evidence="4" id="KW-1185">Reference proteome</keyword>
<dbReference type="PROSITE" id="PS51375">
    <property type="entry name" value="PPR"/>
    <property type="match status" value="4"/>
</dbReference>
<feature type="repeat" description="PPR" evidence="2">
    <location>
        <begin position="442"/>
        <end position="472"/>
    </location>
</feature>
<dbReference type="EMBL" id="JBBPBK010000354">
    <property type="protein sequence ID" value="KAK9265619.1"/>
    <property type="molecule type" value="Genomic_DNA"/>
</dbReference>
<evidence type="ECO:0000256" key="2">
    <source>
        <dbReference type="PROSITE-ProRule" id="PRU00708"/>
    </source>
</evidence>